<keyword evidence="15" id="KW-1185">Reference proteome</keyword>
<accession>A0A5C5ZEY4</accession>
<dbReference type="InterPro" id="IPR036644">
    <property type="entry name" value="FTR_bsu_sf"/>
</dbReference>
<comment type="cofactor">
    <cofactor evidence="1">
        <name>[4Fe-4S] cluster</name>
        <dbReference type="ChEBI" id="CHEBI:49883"/>
    </cofactor>
</comment>
<evidence type="ECO:0000256" key="7">
    <source>
        <dbReference type="ARBA" id="ARBA00023002"/>
    </source>
</evidence>
<evidence type="ECO:0000313" key="15">
    <source>
        <dbReference type="Proteomes" id="UP000318478"/>
    </source>
</evidence>
<reference evidence="14 15" key="1">
    <citation type="submission" date="2019-02" db="EMBL/GenBank/DDBJ databases">
        <title>Deep-cultivation of Planctomycetes and their phenomic and genomic characterization uncovers novel biology.</title>
        <authorList>
            <person name="Wiegand S."/>
            <person name="Jogler M."/>
            <person name="Boedeker C."/>
            <person name="Pinto D."/>
            <person name="Vollmers J."/>
            <person name="Rivas-Marin E."/>
            <person name="Kohn T."/>
            <person name="Peeters S.H."/>
            <person name="Heuer A."/>
            <person name="Rast P."/>
            <person name="Oberbeckmann S."/>
            <person name="Bunk B."/>
            <person name="Jeske O."/>
            <person name="Meyerdierks A."/>
            <person name="Storesund J.E."/>
            <person name="Kallscheuer N."/>
            <person name="Luecker S."/>
            <person name="Lage O.M."/>
            <person name="Pohl T."/>
            <person name="Merkel B.J."/>
            <person name="Hornburger P."/>
            <person name="Mueller R.-W."/>
            <person name="Bruemmer F."/>
            <person name="Labrenz M."/>
            <person name="Spormann A.M."/>
            <person name="Op Den Camp H."/>
            <person name="Overmann J."/>
            <person name="Amann R."/>
            <person name="Jetten M.S.M."/>
            <person name="Mascher T."/>
            <person name="Medema M.H."/>
            <person name="Devos D.P."/>
            <person name="Kaster A.-K."/>
            <person name="Ovreas L."/>
            <person name="Rohde M."/>
            <person name="Galperin M.Y."/>
            <person name="Jogler C."/>
        </authorList>
    </citation>
    <scope>NUCLEOTIDE SEQUENCE [LARGE SCALE GENOMIC DNA]</scope>
    <source>
        <strain evidence="14 15">Pla123a</strain>
    </source>
</reference>
<evidence type="ECO:0000256" key="4">
    <source>
        <dbReference type="ARBA" id="ARBA00012358"/>
    </source>
</evidence>
<evidence type="ECO:0000256" key="6">
    <source>
        <dbReference type="ARBA" id="ARBA00022723"/>
    </source>
</evidence>
<dbReference type="GO" id="GO:0016730">
    <property type="term" value="F:oxidoreductase activity, acting on iron-sulfur proteins as donors"/>
    <property type="evidence" value="ECO:0007669"/>
    <property type="project" value="InterPro"/>
</dbReference>
<comment type="caution">
    <text evidence="14">The sequence shown here is derived from an EMBL/GenBank/DDBJ whole genome shotgun (WGS) entry which is preliminary data.</text>
</comment>
<keyword evidence="10" id="KW-1015">Disulfide bond</keyword>
<comment type="function">
    <text evidence="2">Catalytic subunit of the ferredoxin-thioredoxin reductase (FTR), which catalyzes the two-electron reduction of thioredoxins by the electrons provided by reduced ferredoxin.</text>
</comment>
<dbReference type="Gene3D" id="3.90.460.10">
    <property type="entry name" value="Ferredoxin thioredoxin reductase catalytic beta subunit"/>
    <property type="match status" value="1"/>
</dbReference>
<dbReference type="EC" id="1.8.7.2" evidence="4"/>
<dbReference type="AlphaFoldDB" id="A0A5C5ZEY4"/>
<comment type="similarity">
    <text evidence="3">Belongs to the ferredoxin thioredoxin reductase beta subunit family.</text>
</comment>
<proteinExistence type="inferred from homology"/>
<dbReference type="RefSeq" id="WP_146584108.1">
    <property type="nucleotide sequence ID" value="NZ_SJPO01000001.1"/>
</dbReference>
<comment type="subunit">
    <text evidence="11">Heterodimer of subunit A (variable subunit) and subunit B (catalytic subunit). Heterodimeric FTR forms a complex with ferredoxin and thioredoxin.</text>
</comment>
<evidence type="ECO:0000256" key="8">
    <source>
        <dbReference type="ARBA" id="ARBA00023004"/>
    </source>
</evidence>
<evidence type="ECO:0000256" key="13">
    <source>
        <dbReference type="ARBA" id="ARBA00048150"/>
    </source>
</evidence>
<evidence type="ECO:0000256" key="11">
    <source>
        <dbReference type="ARBA" id="ARBA00026011"/>
    </source>
</evidence>
<evidence type="ECO:0000256" key="3">
    <source>
        <dbReference type="ARBA" id="ARBA00007941"/>
    </source>
</evidence>
<evidence type="ECO:0000256" key="9">
    <source>
        <dbReference type="ARBA" id="ARBA00023014"/>
    </source>
</evidence>
<sequence>MGTHQPTQKNIDRMTKYVQKYWEKTGTVGHPDSGVTEVVINGLAANIEQVGRPLCPCNFYPDKQKELDEHGRRWICACDEMKKWKYCHCLLFVTEDGKPITEHLPEDHEGREIYGVVKDPTPEKGREGA</sequence>
<dbReference type="SUPFAM" id="SSF57662">
    <property type="entry name" value="Ferredoxin thioredoxin reductase (FTR), catalytic beta chain"/>
    <property type="match status" value="1"/>
</dbReference>
<keyword evidence="6" id="KW-0479">Metal-binding</keyword>
<keyword evidence="8" id="KW-0408">Iron</keyword>
<evidence type="ECO:0000256" key="1">
    <source>
        <dbReference type="ARBA" id="ARBA00001966"/>
    </source>
</evidence>
<organism evidence="14 15">
    <name type="scientific">Posidoniimonas polymericola</name>
    <dbReference type="NCBI Taxonomy" id="2528002"/>
    <lineage>
        <taxon>Bacteria</taxon>
        <taxon>Pseudomonadati</taxon>
        <taxon>Planctomycetota</taxon>
        <taxon>Planctomycetia</taxon>
        <taxon>Pirellulales</taxon>
        <taxon>Lacipirellulaceae</taxon>
        <taxon>Posidoniimonas</taxon>
    </lineage>
</organism>
<comment type="catalytic activity">
    <reaction evidence="13">
        <text>[thioredoxin]-disulfide + 2 reduced [2Fe-2S]-[ferredoxin] + 2 H(+) = [thioredoxin]-dithiol + 2 oxidized [2Fe-2S]-[ferredoxin]</text>
        <dbReference type="Rhea" id="RHEA:42336"/>
        <dbReference type="Rhea" id="RHEA-COMP:10000"/>
        <dbReference type="Rhea" id="RHEA-COMP:10001"/>
        <dbReference type="Rhea" id="RHEA-COMP:10698"/>
        <dbReference type="Rhea" id="RHEA-COMP:10700"/>
        <dbReference type="ChEBI" id="CHEBI:15378"/>
        <dbReference type="ChEBI" id="CHEBI:29950"/>
        <dbReference type="ChEBI" id="CHEBI:33737"/>
        <dbReference type="ChEBI" id="CHEBI:33738"/>
        <dbReference type="ChEBI" id="CHEBI:50058"/>
        <dbReference type="EC" id="1.8.7.2"/>
    </reaction>
</comment>
<gene>
    <name evidence="14" type="primary">ftrC</name>
    <name evidence="14" type="ORF">Pla123a_06890</name>
</gene>
<dbReference type="PANTHER" id="PTHR35113">
    <property type="entry name" value="FERREDOXIN-THIOREDOXIN REDUCTASE CATALYTIC CHAIN, CHLOROPLASTIC"/>
    <property type="match status" value="1"/>
</dbReference>
<keyword evidence="9" id="KW-0411">Iron-sulfur</keyword>
<evidence type="ECO:0000256" key="10">
    <source>
        <dbReference type="ARBA" id="ARBA00023157"/>
    </source>
</evidence>
<dbReference type="PANTHER" id="PTHR35113:SF1">
    <property type="entry name" value="FERREDOXIN-THIOREDOXIN REDUCTASE CATALYTIC CHAIN, CHLOROPLASTIC"/>
    <property type="match status" value="1"/>
</dbReference>
<dbReference type="GO" id="GO:0046872">
    <property type="term" value="F:metal ion binding"/>
    <property type="evidence" value="ECO:0007669"/>
    <property type="project" value="UniProtKB-KW"/>
</dbReference>
<dbReference type="GO" id="GO:0051539">
    <property type="term" value="F:4 iron, 4 sulfur cluster binding"/>
    <property type="evidence" value="ECO:0007669"/>
    <property type="project" value="UniProtKB-KW"/>
</dbReference>
<dbReference type="Proteomes" id="UP000318478">
    <property type="component" value="Unassembled WGS sequence"/>
</dbReference>
<dbReference type="Pfam" id="PF02943">
    <property type="entry name" value="FeThRed_B"/>
    <property type="match status" value="1"/>
</dbReference>
<evidence type="ECO:0000313" key="14">
    <source>
        <dbReference type="EMBL" id="TWT85882.1"/>
    </source>
</evidence>
<dbReference type="EMBL" id="SJPO01000001">
    <property type="protein sequence ID" value="TWT85882.1"/>
    <property type="molecule type" value="Genomic_DNA"/>
</dbReference>
<evidence type="ECO:0000256" key="2">
    <source>
        <dbReference type="ARBA" id="ARBA00003945"/>
    </source>
</evidence>
<protein>
    <recommendedName>
        <fullName evidence="4">ferredoxin:thioredoxin reductase</fullName>
        <ecNumber evidence="4">1.8.7.2</ecNumber>
    </recommendedName>
    <alternativeName>
        <fullName evidence="12">Ferredoxin-thioredoxin reductase subunit B</fullName>
    </alternativeName>
</protein>
<keyword evidence="5" id="KW-0004">4Fe-4S</keyword>
<keyword evidence="7 14" id="KW-0560">Oxidoreductase</keyword>
<dbReference type="InterPro" id="IPR004209">
    <property type="entry name" value="FTR_bsu"/>
</dbReference>
<evidence type="ECO:0000256" key="12">
    <source>
        <dbReference type="ARBA" id="ARBA00030295"/>
    </source>
</evidence>
<dbReference type="OrthoDB" id="9782739at2"/>
<evidence type="ECO:0000256" key="5">
    <source>
        <dbReference type="ARBA" id="ARBA00022485"/>
    </source>
</evidence>
<name>A0A5C5ZEY4_9BACT</name>